<sequence>MDDVVGARQAFARTSPKVSGRSLGRCREIAGGRPSYSLLEKLEVFSVGKPLVSNRKTVAAQVSWRLTAGKSPVP</sequence>
<organism evidence="1 2">
    <name type="scientific">Ensete ventricosum</name>
    <name type="common">Abyssinian banana</name>
    <name type="synonym">Musa ensete</name>
    <dbReference type="NCBI Taxonomy" id="4639"/>
    <lineage>
        <taxon>Eukaryota</taxon>
        <taxon>Viridiplantae</taxon>
        <taxon>Streptophyta</taxon>
        <taxon>Embryophyta</taxon>
        <taxon>Tracheophyta</taxon>
        <taxon>Spermatophyta</taxon>
        <taxon>Magnoliopsida</taxon>
        <taxon>Liliopsida</taxon>
        <taxon>Zingiberales</taxon>
        <taxon>Musaceae</taxon>
        <taxon>Ensete</taxon>
    </lineage>
</organism>
<comment type="caution">
    <text evidence="1">The sequence shown here is derived from an EMBL/GenBank/DDBJ whole genome shotgun (WGS) entry which is preliminary data.</text>
</comment>
<name>A0A426ZB73_ENSVE</name>
<dbReference type="Proteomes" id="UP000287651">
    <property type="component" value="Unassembled WGS sequence"/>
</dbReference>
<accession>A0A426ZB73</accession>
<evidence type="ECO:0000313" key="2">
    <source>
        <dbReference type="Proteomes" id="UP000287651"/>
    </source>
</evidence>
<evidence type="ECO:0000313" key="1">
    <source>
        <dbReference type="EMBL" id="RRT61247.1"/>
    </source>
</evidence>
<dbReference type="AlphaFoldDB" id="A0A426ZB73"/>
<protein>
    <submittedName>
        <fullName evidence="1">Uncharacterized protein</fullName>
    </submittedName>
</protein>
<proteinExistence type="predicted"/>
<reference evidence="1 2" key="1">
    <citation type="journal article" date="2014" name="Agronomy (Basel)">
        <title>A Draft Genome Sequence for Ensete ventricosum, the Drought-Tolerant Tree Against Hunger.</title>
        <authorList>
            <person name="Harrison J."/>
            <person name="Moore K.A."/>
            <person name="Paszkiewicz K."/>
            <person name="Jones T."/>
            <person name="Grant M."/>
            <person name="Ambacheew D."/>
            <person name="Muzemil S."/>
            <person name="Studholme D.J."/>
        </authorList>
    </citation>
    <scope>NUCLEOTIDE SEQUENCE [LARGE SCALE GENOMIC DNA]</scope>
</reference>
<dbReference type="EMBL" id="AMZH03007475">
    <property type="protein sequence ID" value="RRT61247.1"/>
    <property type="molecule type" value="Genomic_DNA"/>
</dbReference>
<gene>
    <name evidence="1" type="ORF">B296_00032710</name>
</gene>